<dbReference type="EMBL" id="LAZR01001282">
    <property type="protein sequence ID" value="KKN47338.1"/>
    <property type="molecule type" value="Genomic_DNA"/>
</dbReference>
<dbReference type="AlphaFoldDB" id="A0A0F9U135"/>
<evidence type="ECO:0000313" key="1">
    <source>
        <dbReference type="EMBL" id="KKN47338.1"/>
    </source>
</evidence>
<sequence>MIVGKSVIDHLNEKMILFKKRESLKRFFKDDLLETLYDKGNWEKAGRNLELFHNPERKLICRHCNTEIQDKRPSVYFHMWTPKNDFFIDLHSKCAFSEKVYTEYDQFDNFNYTFSIIDGFV</sequence>
<organism evidence="1">
    <name type="scientific">marine sediment metagenome</name>
    <dbReference type="NCBI Taxonomy" id="412755"/>
    <lineage>
        <taxon>unclassified sequences</taxon>
        <taxon>metagenomes</taxon>
        <taxon>ecological metagenomes</taxon>
    </lineage>
</organism>
<protein>
    <submittedName>
        <fullName evidence="1">Uncharacterized protein</fullName>
    </submittedName>
</protein>
<comment type="caution">
    <text evidence="1">The sequence shown here is derived from an EMBL/GenBank/DDBJ whole genome shotgun (WGS) entry which is preliminary data.</text>
</comment>
<name>A0A0F9U135_9ZZZZ</name>
<reference evidence="1" key="1">
    <citation type="journal article" date="2015" name="Nature">
        <title>Complex archaea that bridge the gap between prokaryotes and eukaryotes.</title>
        <authorList>
            <person name="Spang A."/>
            <person name="Saw J.H."/>
            <person name="Jorgensen S.L."/>
            <person name="Zaremba-Niedzwiedzka K."/>
            <person name="Martijn J."/>
            <person name="Lind A.E."/>
            <person name="van Eijk R."/>
            <person name="Schleper C."/>
            <person name="Guy L."/>
            <person name="Ettema T.J."/>
        </authorList>
    </citation>
    <scope>NUCLEOTIDE SEQUENCE</scope>
</reference>
<accession>A0A0F9U135</accession>
<gene>
    <name evidence="1" type="ORF">LCGC14_0663970</name>
</gene>
<proteinExistence type="predicted"/>